<organism evidence="8 9">
    <name type="scientific">Steroidobacter gossypii</name>
    <dbReference type="NCBI Taxonomy" id="2805490"/>
    <lineage>
        <taxon>Bacteria</taxon>
        <taxon>Pseudomonadati</taxon>
        <taxon>Pseudomonadota</taxon>
        <taxon>Gammaproteobacteria</taxon>
        <taxon>Steroidobacterales</taxon>
        <taxon>Steroidobacteraceae</taxon>
        <taxon>Steroidobacter</taxon>
    </lineage>
</organism>
<feature type="DNA-binding region" description="OmpR/PhoB-type" evidence="5">
    <location>
        <begin position="157"/>
        <end position="255"/>
    </location>
</feature>
<evidence type="ECO:0000256" key="4">
    <source>
        <dbReference type="PROSITE-ProRule" id="PRU00169"/>
    </source>
</evidence>
<dbReference type="InterPro" id="IPR001867">
    <property type="entry name" value="OmpR/PhoB-type_DNA-bd"/>
</dbReference>
<dbReference type="RefSeq" id="WP_203168458.1">
    <property type="nucleotide sequence ID" value="NZ_JAEVLS010000003.1"/>
</dbReference>
<protein>
    <submittedName>
        <fullName evidence="8">Winged helix-turn-helix domain-containing protein</fullName>
    </submittedName>
</protein>
<feature type="domain" description="OmpR/PhoB-type" evidence="7">
    <location>
        <begin position="157"/>
        <end position="255"/>
    </location>
</feature>
<keyword evidence="1 4" id="KW-0597">Phosphoprotein</keyword>
<feature type="modified residue" description="4-aspartylphosphate" evidence="4">
    <location>
        <position position="80"/>
    </location>
</feature>
<dbReference type="InterPro" id="IPR036388">
    <property type="entry name" value="WH-like_DNA-bd_sf"/>
</dbReference>
<evidence type="ECO:0000256" key="3">
    <source>
        <dbReference type="ARBA" id="ARBA00023125"/>
    </source>
</evidence>
<keyword evidence="9" id="KW-1185">Reference proteome</keyword>
<dbReference type="InterPro" id="IPR016032">
    <property type="entry name" value="Sig_transdc_resp-reg_C-effctor"/>
</dbReference>
<dbReference type="SMART" id="SM00448">
    <property type="entry name" value="REC"/>
    <property type="match status" value="1"/>
</dbReference>
<feature type="domain" description="Response regulatory" evidence="6">
    <location>
        <begin position="31"/>
        <end position="147"/>
    </location>
</feature>
<evidence type="ECO:0000256" key="2">
    <source>
        <dbReference type="ARBA" id="ARBA00023012"/>
    </source>
</evidence>
<evidence type="ECO:0000313" key="8">
    <source>
        <dbReference type="EMBL" id="MBM0106352.1"/>
    </source>
</evidence>
<dbReference type="InterPro" id="IPR039420">
    <property type="entry name" value="WalR-like"/>
</dbReference>
<dbReference type="CDD" id="cd00383">
    <property type="entry name" value="trans_reg_C"/>
    <property type="match status" value="1"/>
</dbReference>
<dbReference type="PROSITE" id="PS51755">
    <property type="entry name" value="OMPR_PHOB"/>
    <property type="match status" value="1"/>
</dbReference>
<name>A0ABS1WZH4_9GAMM</name>
<evidence type="ECO:0000259" key="7">
    <source>
        <dbReference type="PROSITE" id="PS51755"/>
    </source>
</evidence>
<dbReference type="InterPro" id="IPR011006">
    <property type="entry name" value="CheY-like_superfamily"/>
</dbReference>
<dbReference type="Gene3D" id="1.10.10.10">
    <property type="entry name" value="Winged helix-like DNA-binding domain superfamily/Winged helix DNA-binding domain"/>
    <property type="match status" value="1"/>
</dbReference>
<evidence type="ECO:0000313" key="9">
    <source>
        <dbReference type="Proteomes" id="UP000661077"/>
    </source>
</evidence>
<evidence type="ECO:0000256" key="5">
    <source>
        <dbReference type="PROSITE-ProRule" id="PRU01091"/>
    </source>
</evidence>
<dbReference type="InterPro" id="IPR001789">
    <property type="entry name" value="Sig_transdc_resp-reg_receiver"/>
</dbReference>
<evidence type="ECO:0000256" key="1">
    <source>
        <dbReference type="ARBA" id="ARBA00022553"/>
    </source>
</evidence>
<reference evidence="8 9" key="1">
    <citation type="journal article" date="2021" name="Int. J. Syst. Evol. Microbiol.">
        <title>Steroidobacter gossypii sp. nov., isolated from soil of cotton cropping field.</title>
        <authorList>
            <person name="Huang R."/>
            <person name="Yang S."/>
            <person name="Zhen C."/>
            <person name="Liu W."/>
        </authorList>
    </citation>
    <scope>NUCLEOTIDE SEQUENCE [LARGE SCALE GENOMIC DNA]</scope>
    <source>
        <strain evidence="8 9">S1-65</strain>
    </source>
</reference>
<keyword evidence="2" id="KW-0902">Two-component regulatory system</keyword>
<gene>
    <name evidence="8" type="ORF">JM946_16580</name>
</gene>
<proteinExistence type="predicted"/>
<dbReference type="Proteomes" id="UP000661077">
    <property type="component" value="Unassembled WGS sequence"/>
</dbReference>
<dbReference type="Pfam" id="PF00486">
    <property type="entry name" value="Trans_reg_C"/>
    <property type="match status" value="1"/>
</dbReference>
<accession>A0ABS1WZH4</accession>
<dbReference type="SUPFAM" id="SSF52172">
    <property type="entry name" value="CheY-like"/>
    <property type="match status" value="1"/>
</dbReference>
<dbReference type="PANTHER" id="PTHR48111:SF40">
    <property type="entry name" value="PHOSPHATE REGULON TRANSCRIPTIONAL REGULATORY PROTEIN PHOB"/>
    <property type="match status" value="1"/>
</dbReference>
<comment type="caution">
    <text evidence="8">The sequence shown here is derived from an EMBL/GenBank/DDBJ whole genome shotgun (WGS) entry which is preliminary data.</text>
</comment>
<dbReference type="PANTHER" id="PTHR48111">
    <property type="entry name" value="REGULATOR OF RPOS"/>
    <property type="match status" value="1"/>
</dbReference>
<dbReference type="Pfam" id="PF00072">
    <property type="entry name" value="Response_reg"/>
    <property type="match status" value="1"/>
</dbReference>
<evidence type="ECO:0000259" key="6">
    <source>
        <dbReference type="PROSITE" id="PS50110"/>
    </source>
</evidence>
<dbReference type="SMART" id="SM00862">
    <property type="entry name" value="Trans_reg_C"/>
    <property type="match status" value="1"/>
</dbReference>
<keyword evidence="3 5" id="KW-0238">DNA-binding</keyword>
<sequence>MDVESNSIAASRDQGIKQTRDSSLVSLHAAELLIVDADAGIREALSFLLRRNGWRCREAHDADAARSCIGDGNPGLILLDWLLPDVTGLGYLHQLKRDPKTSGIPVIIMSTRATERDKVAGLDSGADDYVLKPIASAELVSRIQAILRRVKRMGDTRGPLSVGGLTLDPASHRVLADGRTCALGPTEFKLLEYLMSDMGRVHTRQQLRHQVWTSNESVNERTVDVYVRRLRQVLQPFGYDRLVQTVHGSGYRFVDTLEE</sequence>
<dbReference type="PROSITE" id="PS50110">
    <property type="entry name" value="RESPONSE_REGULATORY"/>
    <property type="match status" value="1"/>
</dbReference>
<dbReference type="EMBL" id="JAEVLS010000003">
    <property type="protein sequence ID" value="MBM0106352.1"/>
    <property type="molecule type" value="Genomic_DNA"/>
</dbReference>
<dbReference type="SUPFAM" id="SSF46894">
    <property type="entry name" value="C-terminal effector domain of the bipartite response regulators"/>
    <property type="match status" value="1"/>
</dbReference>
<dbReference type="Gene3D" id="3.40.50.2300">
    <property type="match status" value="1"/>
</dbReference>